<evidence type="ECO:0000313" key="1">
    <source>
        <dbReference type="EMBL" id="KAK0474074.1"/>
    </source>
</evidence>
<protein>
    <submittedName>
        <fullName evidence="1">Uncharacterized protein</fullName>
    </submittedName>
</protein>
<dbReference type="Pfam" id="PF18759">
    <property type="entry name" value="Plavaka"/>
    <property type="match status" value="1"/>
</dbReference>
<organism evidence="1 2">
    <name type="scientific">Armillaria novae-zelandiae</name>
    <dbReference type="NCBI Taxonomy" id="153914"/>
    <lineage>
        <taxon>Eukaryota</taxon>
        <taxon>Fungi</taxon>
        <taxon>Dikarya</taxon>
        <taxon>Basidiomycota</taxon>
        <taxon>Agaricomycotina</taxon>
        <taxon>Agaricomycetes</taxon>
        <taxon>Agaricomycetidae</taxon>
        <taxon>Agaricales</taxon>
        <taxon>Marasmiineae</taxon>
        <taxon>Physalacriaceae</taxon>
        <taxon>Armillaria</taxon>
    </lineage>
</organism>
<reference evidence="1" key="1">
    <citation type="submission" date="2023-06" db="EMBL/GenBank/DDBJ databases">
        <authorList>
            <consortium name="Lawrence Berkeley National Laboratory"/>
            <person name="Ahrendt S."/>
            <person name="Sahu N."/>
            <person name="Indic B."/>
            <person name="Wong-Bajracharya J."/>
            <person name="Merenyi Z."/>
            <person name="Ke H.-M."/>
            <person name="Monk M."/>
            <person name="Kocsube S."/>
            <person name="Drula E."/>
            <person name="Lipzen A."/>
            <person name="Balint B."/>
            <person name="Henrissat B."/>
            <person name="Andreopoulos B."/>
            <person name="Martin F.M."/>
            <person name="Harder C.B."/>
            <person name="Rigling D."/>
            <person name="Ford K.L."/>
            <person name="Foster G.D."/>
            <person name="Pangilinan J."/>
            <person name="Papanicolaou A."/>
            <person name="Barry K."/>
            <person name="LaButti K."/>
            <person name="Viragh M."/>
            <person name="Koriabine M."/>
            <person name="Yan M."/>
            <person name="Riley R."/>
            <person name="Champramary S."/>
            <person name="Plett K.L."/>
            <person name="Tsai I.J."/>
            <person name="Slot J."/>
            <person name="Sipos G."/>
            <person name="Plett J."/>
            <person name="Nagy L.G."/>
            <person name="Grigoriev I.V."/>
        </authorList>
    </citation>
    <scope>NUCLEOTIDE SEQUENCE</scope>
    <source>
        <strain evidence="1">ICMP 16352</strain>
    </source>
</reference>
<evidence type="ECO:0000313" key="2">
    <source>
        <dbReference type="Proteomes" id="UP001175227"/>
    </source>
</evidence>
<dbReference type="Proteomes" id="UP001175227">
    <property type="component" value="Unassembled WGS sequence"/>
</dbReference>
<dbReference type="EMBL" id="JAUEPR010000029">
    <property type="protein sequence ID" value="KAK0474074.1"/>
    <property type="molecule type" value="Genomic_DNA"/>
</dbReference>
<comment type="caution">
    <text evidence="1">The sequence shown here is derived from an EMBL/GenBank/DDBJ whole genome shotgun (WGS) entry which is preliminary data.</text>
</comment>
<keyword evidence="2" id="KW-1185">Reference proteome</keyword>
<accession>A0AA39U9D0</accession>
<dbReference type="AlphaFoldDB" id="A0AA39U9D0"/>
<proteinExistence type="predicted"/>
<sequence>MHSVPIKTLLCLLPSLQYLNFHNFKRKLYHASLAAILHSLKLGMTIPVVQYCPDGHYQRILYDLAAYIADYPEQVLLAGMVSGWCVKCTALASDLDMPAEFKEDSGLLWDNYGIDDEILPFTSEFPRADIHEMLTSDLLHQIIKGSFKDHLVEWVGEYLEMTVGAT</sequence>
<gene>
    <name evidence="1" type="ORF">IW261DRAFT_1423189</name>
</gene>
<dbReference type="InterPro" id="IPR041078">
    <property type="entry name" value="Plavaka"/>
</dbReference>
<name>A0AA39U9D0_9AGAR</name>